<gene>
    <name evidence="3" type="ORF">SAMN05216201_11487</name>
</gene>
<dbReference type="InterPro" id="IPR001623">
    <property type="entry name" value="DnaJ_domain"/>
</dbReference>
<dbReference type="RefSeq" id="WP_090312698.1">
    <property type="nucleotide sequence ID" value="NZ_FNZE01000014.1"/>
</dbReference>
<dbReference type="AlphaFoldDB" id="A0A1H7B776"/>
<evidence type="ECO:0000256" key="1">
    <source>
        <dbReference type="ARBA" id="ARBA00023186"/>
    </source>
</evidence>
<keyword evidence="1" id="KW-0143">Chaperone</keyword>
<proteinExistence type="predicted"/>
<dbReference type="Proteomes" id="UP000242930">
    <property type="component" value="Unassembled WGS sequence"/>
</dbReference>
<dbReference type="PROSITE" id="PS50076">
    <property type="entry name" value="DNAJ_2"/>
    <property type="match status" value="1"/>
</dbReference>
<accession>A0A1H7B776</accession>
<dbReference type="CDD" id="cd06257">
    <property type="entry name" value="DnaJ"/>
    <property type="match status" value="1"/>
</dbReference>
<name>A0A1H7B776_9PSED</name>
<dbReference type="Gene3D" id="1.10.3680.10">
    <property type="entry name" value="TerB-like"/>
    <property type="match status" value="1"/>
</dbReference>
<evidence type="ECO:0000259" key="2">
    <source>
        <dbReference type="PROSITE" id="PS50076"/>
    </source>
</evidence>
<dbReference type="Gene3D" id="1.10.287.110">
    <property type="entry name" value="DnaJ domain"/>
    <property type="match status" value="1"/>
</dbReference>
<evidence type="ECO:0000313" key="4">
    <source>
        <dbReference type="Proteomes" id="UP000242930"/>
    </source>
</evidence>
<dbReference type="InterPro" id="IPR029024">
    <property type="entry name" value="TerB-like"/>
</dbReference>
<dbReference type="EMBL" id="FNZE01000014">
    <property type="protein sequence ID" value="SEJ69255.1"/>
    <property type="molecule type" value="Genomic_DNA"/>
</dbReference>
<dbReference type="STRING" id="915471.SAMN05216201_11487"/>
<dbReference type="SMART" id="SM00271">
    <property type="entry name" value="DnaJ"/>
    <property type="match status" value="1"/>
</dbReference>
<sequence>MLWPASVLGGLAGLTLASIPGALLGGLLGRWLDRRLQLHDWHDLRERLDGLSAEQRDARLLLQLLGRVAAADPQPAAAQRRLLAQEAQRLALDPALAREAFARGHEDLQLERTLRRLRQRPARIDSVLRACWRMAWAGGRCTPAARALLGVWAELLGRTPAQLAALEAAARGVALAAPAGDAYRQALQLLGVAADTPLAEIRQAYRRLRSRHHPDKLASADPVQLAQATEKTRQLQEAWELISVRHGRG</sequence>
<feature type="domain" description="J" evidence="2">
    <location>
        <begin position="185"/>
        <end position="249"/>
    </location>
</feature>
<dbReference type="Pfam" id="PF00226">
    <property type="entry name" value="DnaJ"/>
    <property type="match status" value="1"/>
</dbReference>
<reference evidence="4" key="1">
    <citation type="submission" date="2016-10" db="EMBL/GenBank/DDBJ databases">
        <authorList>
            <person name="Varghese N."/>
            <person name="Submissions S."/>
        </authorList>
    </citation>
    <scope>NUCLEOTIDE SEQUENCE [LARGE SCALE GENOMIC DNA]</scope>
    <source>
        <strain evidence="4">LMG 25967</strain>
    </source>
</reference>
<protein>
    <submittedName>
        <fullName evidence="3">DnaJ like chaperone protein</fullName>
    </submittedName>
</protein>
<keyword evidence="4" id="KW-1185">Reference proteome</keyword>
<organism evidence="3 4">
    <name type="scientific">Pseudomonas linyingensis</name>
    <dbReference type="NCBI Taxonomy" id="915471"/>
    <lineage>
        <taxon>Bacteria</taxon>
        <taxon>Pseudomonadati</taxon>
        <taxon>Pseudomonadota</taxon>
        <taxon>Gammaproteobacteria</taxon>
        <taxon>Pseudomonadales</taxon>
        <taxon>Pseudomonadaceae</taxon>
        <taxon>Pseudomonas</taxon>
    </lineage>
</organism>
<dbReference type="InterPro" id="IPR036869">
    <property type="entry name" value="J_dom_sf"/>
</dbReference>
<evidence type="ECO:0000313" key="3">
    <source>
        <dbReference type="EMBL" id="SEJ69255.1"/>
    </source>
</evidence>
<dbReference type="OrthoDB" id="9782583at2"/>
<dbReference type="SUPFAM" id="SSF46565">
    <property type="entry name" value="Chaperone J-domain"/>
    <property type="match status" value="1"/>
</dbReference>
<dbReference type="PRINTS" id="PR00625">
    <property type="entry name" value="JDOMAIN"/>
</dbReference>
<dbReference type="SUPFAM" id="SSF158682">
    <property type="entry name" value="TerB-like"/>
    <property type="match status" value="1"/>
</dbReference>